<dbReference type="PANTHER" id="PTHR19372:SF7">
    <property type="entry name" value="SULFITE OXIDASE, MITOCHONDRIAL"/>
    <property type="match status" value="1"/>
</dbReference>
<accession>A0A183HWM9</accession>
<dbReference type="GO" id="GO:0006790">
    <property type="term" value="P:sulfur compound metabolic process"/>
    <property type="evidence" value="ECO:0007669"/>
    <property type="project" value="TreeGrafter"/>
</dbReference>
<dbReference type="Gene3D" id="3.90.420.10">
    <property type="entry name" value="Oxidoreductase, molybdopterin-binding domain"/>
    <property type="match status" value="1"/>
</dbReference>
<keyword evidence="3" id="KW-0479">Metal-binding</keyword>
<dbReference type="PANTHER" id="PTHR19372">
    <property type="entry name" value="SULFITE REDUCTASE"/>
    <property type="match status" value="1"/>
</dbReference>
<keyword evidence="4" id="KW-0560">Oxidoreductase</keyword>
<dbReference type="GO" id="GO:0043546">
    <property type="term" value="F:molybdopterin cofactor binding"/>
    <property type="evidence" value="ECO:0007669"/>
    <property type="project" value="InterPro"/>
</dbReference>
<evidence type="ECO:0000256" key="1">
    <source>
        <dbReference type="ARBA" id="ARBA00001924"/>
    </source>
</evidence>
<comment type="cofactor">
    <cofactor evidence="1">
        <name>Mo-molybdopterin</name>
        <dbReference type="ChEBI" id="CHEBI:71302"/>
    </cofactor>
</comment>
<keyword evidence="8" id="KW-1185">Reference proteome</keyword>
<dbReference type="PROSITE" id="PS00559">
    <property type="entry name" value="MOLYBDOPTERIN_EUK"/>
    <property type="match status" value="1"/>
</dbReference>
<evidence type="ECO:0000256" key="5">
    <source>
        <dbReference type="ARBA" id="ARBA00023004"/>
    </source>
</evidence>
<protein>
    <submittedName>
        <fullName evidence="9">Oxidored_molyb domain-containing protein</fullName>
    </submittedName>
</protein>
<organism evidence="9">
    <name type="scientific">Onchocerca flexuosa</name>
    <dbReference type="NCBI Taxonomy" id="387005"/>
    <lineage>
        <taxon>Eukaryota</taxon>
        <taxon>Metazoa</taxon>
        <taxon>Ecdysozoa</taxon>
        <taxon>Nematoda</taxon>
        <taxon>Chromadorea</taxon>
        <taxon>Rhabditida</taxon>
        <taxon>Spirurina</taxon>
        <taxon>Spiruromorpha</taxon>
        <taxon>Filarioidea</taxon>
        <taxon>Onchocercidae</taxon>
        <taxon>Onchocerca</taxon>
    </lineage>
</organism>
<dbReference type="PRINTS" id="PR00407">
    <property type="entry name" value="EUMOPTERIN"/>
</dbReference>
<dbReference type="GO" id="GO:0008482">
    <property type="term" value="F:sulfite oxidase activity"/>
    <property type="evidence" value="ECO:0007669"/>
    <property type="project" value="TreeGrafter"/>
</dbReference>
<keyword evidence="2" id="KW-0500">Molybdenum</keyword>
<proteinExistence type="predicted"/>
<dbReference type="AlphaFoldDB" id="A0A183HWM9"/>
<dbReference type="InterPro" id="IPR000572">
    <property type="entry name" value="OxRdtase_Mopterin-bd_dom"/>
</dbReference>
<reference evidence="7 8" key="2">
    <citation type="submission" date="2018-11" db="EMBL/GenBank/DDBJ databases">
        <authorList>
            <consortium name="Pathogen Informatics"/>
        </authorList>
    </citation>
    <scope>NUCLEOTIDE SEQUENCE [LARGE SCALE GENOMIC DNA]</scope>
</reference>
<feature type="domain" description="Oxidoreductase molybdopterin-binding" evidence="6">
    <location>
        <begin position="5"/>
        <end position="80"/>
    </location>
</feature>
<dbReference type="Proteomes" id="UP000267606">
    <property type="component" value="Unassembled WGS sequence"/>
</dbReference>
<dbReference type="InterPro" id="IPR008335">
    <property type="entry name" value="Mopterin_OxRdtase_euk"/>
</dbReference>
<dbReference type="GO" id="GO:0046872">
    <property type="term" value="F:metal ion binding"/>
    <property type="evidence" value="ECO:0007669"/>
    <property type="project" value="UniProtKB-KW"/>
</dbReference>
<name>A0A183HWM9_9BILA</name>
<dbReference type="GO" id="GO:0020037">
    <property type="term" value="F:heme binding"/>
    <property type="evidence" value="ECO:0007669"/>
    <property type="project" value="TreeGrafter"/>
</dbReference>
<dbReference type="STRING" id="387005.A0A183HWM9"/>
<evidence type="ECO:0000256" key="2">
    <source>
        <dbReference type="ARBA" id="ARBA00022505"/>
    </source>
</evidence>
<reference evidence="9" key="1">
    <citation type="submission" date="2016-06" db="UniProtKB">
        <authorList>
            <consortium name="WormBaseParasite"/>
        </authorList>
    </citation>
    <scope>IDENTIFICATION</scope>
</reference>
<evidence type="ECO:0000259" key="6">
    <source>
        <dbReference type="Pfam" id="PF00174"/>
    </source>
</evidence>
<evidence type="ECO:0000256" key="4">
    <source>
        <dbReference type="ARBA" id="ARBA00023002"/>
    </source>
</evidence>
<dbReference type="InterPro" id="IPR022407">
    <property type="entry name" value="OxRdtase_Mopterin_BS"/>
</dbReference>
<sequence length="92" mass="10299">MDSLIDAKNHRLKVEGISVRQPLILSLDDLKREFACVSVNATLQCAGNRRSEMDAMKKVQGLNWKNTAIGNAKWSGARLKVYILLSSNFHVN</sequence>
<evidence type="ECO:0000313" key="9">
    <source>
        <dbReference type="WBParaSite" id="OFLC_0001189101-mRNA-1"/>
    </source>
</evidence>
<keyword evidence="5" id="KW-0408">Iron</keyword>
<dbReference type="WBParaSite" id="OFLC_0001189101-mRNA-1">
    <property type="protein sequence ID" value="OFLC_0001189101-mRNA-1"/>
    <property type="gene ID" value="OFLC_0001189101"/>
</dbReference>
<dbReference type="EMBL" id="UZAJ01017769">
    <property type="protein sequence ID" value="VDO80123.1"/>
    <property type="molecule type" value="Genomic_DNA"/>
</dbReference>
<evidence type="ECO:0000313" key="7">
    <source>
        <dbReference type="EMBL" id="VDO80123.1"/>
    </source>
</evidence>
<dbReference type="InterPro" id="IPR036374">
    <property type="entry name" value="OxRdtase_Mopterin-bd_sf"/>
</dbReference>
<dbReference type="Pfam" id="PF00174">
    <property type="entry name" value="Oxidored_molyb"/>
    <property type="match status" value="1"/>
</dbReference>
<dbReference type="SUPFAM" id="SSF56524">
    <property type="entry name" value="Oxidoreductase molybdopterin-binding domain"/>
    <property type="match status" value="1"/>
</dbReference>
<evidence type="ECO:0000256" key="3">
    <source>
        <dbReference type="ARBA" id="ARBA00022723"/>
    </source>
</evidence>
<gene>
    <name evidence="7" type="ORF">OFLC_LOCUS11888</name>
</gene>
<evidence type="ECO:0000313" key="8">
    <source>
        <dbReference type="Proteomes" id="UP000267606"/>
    </source>
</evidence>